<dbReference type="InterPro" id="IPR036322">
    <property type="entry name" value="WD40_repeat_dom_sf"/>
</dbReference>
<dbReference type="RefSeq" id="XP_004998608.1">
    <property type="nucleotide sequence ID" value="XM_004998551.1"/>
</dbReference>
<dbReference type="AlphaFoldDB" id="F2TVE0"/>
<sequence length="401" mass="42875">MAEVRTLPAFSVQHDWQVDVHNPAEAQPFWLAIRPYGADRSYHGKCKVNRDGTLHGTDGYDVHKLGENTLAIKHEAFADTTWHISCPVKEDKAPFNGKPLSVDVSPAGDLLVCSGTNGSAAILNTSDLKPLRHLKGHKGDVHTCRFFPSGEVVLTAGADWRARIWSAVDSSNPVSFTHAGAVRDVAIVDRGRNVLSAAMDGRVRLWDCGTAACLHSFEMDANPTAIALLTCPDIVSSNVERVIHEREAGTEGRVVVAASLSRITLIDLRAQHALSSVQVPKPSALCAFDDVHFASGHENGHISLWDCRKFSEPVVTVSRWEAPVTALTRAPVTVASRGAVVGAADGSCFVLDVDSLQTHELSGSNLDPIACVCATPQSVVAAAADSRLRTYTFGAIARPAA</sequence>
<keyword evidence="3" id="KW-0647">Proteasome</keyword>
<accession>F2TVE0</accession>
<gene>
    <name evidence="6" type="ORF">PTSG_00053</name>
</gene>
<keyword evidence="2" id="KW-0677">Repeat</keyword>
<dbReference type="SUPFAM" id="SSF50978">
    <property type="entry name" value="WD40 repeat-like"/>
    <property type="match status" value="1"/>
</dbReference>
<dbReference type="STRING" id="946362.F2TVE0"/>
<dbReference type="InParanoid" id="F2TVE0"/>
<evidence type="ECO:0000313" key="6">
    <source>
        <dbReference type="EMBL" id="EGD72036.1"/>
    </source>
</evidence>
<dbReference type="OrthoDB" id="27537at2759"/>
<dbReference type="GO" id="GO:0000502">
    <property type="term" value="C:proteasome complex"/>
    <property type="evidence" value="ECO:0007669"/>
    <property type="project" value="UniProtKB-KW"/>
</dbReference>
<evidence type="ECO:0000256" key="4">
    <source>
        <dbReference type="ARBA" id="ARBA00038321"/>
    </source>
</evidence>
<dbReference type="PROSITE" id="PS50294">
    <property type="entry name" value="WD_REPEATS_REGION"/>
    <property type="match status" value="2"/>
</dbReference>
<protein>
    <submittedName>
        <fullName evidence="6">Uncharacterized protein</fullName>
    </submittedName>
</protein>
<dbReference type="SMART" id="SM00320">
    <property type="entry name" value="WD40"/>
    <property type="match status" value="5"/>
</dbReference>
<dbReference type="InterPro" id="IPR015943">
    <property type="entry name" value="WD40/YVTN_repeat-like_dom_sf"/>
</dbReference>
<dbReference type="PANTHER" id="PTHR19857:SF19">
    <property type="entry name" value="26S PROTEASOME REGULATORY SUBUNIT RPN14"/>
    <property type="match status" value="1"/>
</dbReference>
<comment type="similarity">
    <text evidence="4">Belongs to the WD repeat PAAF1/RPN14 family.</text>
</comment>
<dbReference type="Proteomes" id="UP000007799">
    <property type="component" value="Unassembled WGS sequence"/>
</dbReference>
<organism evidence="7">
    <name type="scientific">Salpingoeca rosetta (strain ATCC 50818 / BSB-021)</name>
    <dbReference type="NCBI Taxonomy" id="946362"/>
    <lineage>
        <taxon>Eukaryota</taxon>
        <taxon>Choanoflagellata</taxon>
        <taxon>Craspedida</taxon>
        <taxon>Salpingoecidae</taxon>
        <taxon>Salpingoeca</taxon>
    </lineage>
</organism>
<evidence type="ECO:0000256" key="2">
    <source>
        <dbReference type="ARBA" id="ARBA00022737"/>
    </source>
</evidence>
<dbReference type="PANTHER" id="PTHR19857">
    <property type="entry name" value="MITOCHONDRIAL DIVISION PROTEIN 1-RELATED"/>
    <property type="match status" value="1"/>
</dbReference>
<feature type="repeat" description="WD" evidence="5">
    <location>
        <begin position="175"/>
        <end position="216"/>
    </location>
</feature>
<evidence type="ECO:0000313" key="7">
    <source>
        <dbReference type="Proteomes" id="UP000007799"/>
    </source>
</evidence>
<dbReference type="Pfam" id="PF00400">
    <property type="entry name" value="WD40"/>
    <property type="match status" value="2"/>
</dbReference>
<dbReference type="GeneID" id="16067932"/>
<dbReference type="FunCoup" id="F2TVE0">
    <property type="interactions" value="63"/>
</dbReference>
<reference evidence="6" key="1">
    <citation type="submission" date="2009-08" db="EMBL/GenBank/DDBJ databases">
        <title>Annotation of Salpingoeca rosetta.</title>
        <authorList>
            <consortium name="The Broad Institute Genome Sequencing Platform"/>
            <person name="Russ C."/>
            <person name="Cuomo C."/>
            <person name="Burger G."/>
            <person name="Gray M.W."/>
            <person name="Holland P.W.H."/>
            <person name="King N."/>
            <person name="Lang F.B.F."/>
            <person name="Roger A.J."/>
            <person name="Ruiz-Trillo I."/>
            <person name="Young S.K."/>
            <person name="Zeng Q."/>
            <person name="Gargeya S."/>
            <person name="Alvarado L."/>
            <person name="Berlin A."/>
            <person name="Chapman S.B."/>
            <person name="Chen Z."/>
            <person name="Freedman E."/>
            <person name="Gellesch M."/>
            <person name="Goldberg J."/>
            <person name="Griggs A."/>
            <person name="Gujja S."/>
            <person name="Heilman E."/>
            <person name="Heiman D."/>
            <person name="Howarth C."/>
            <person name="Mehta T."/>
            <person name="Neiman D."/>
            <person name="Pearson M."/>
            <person name="Roberts A."/>
            <person name="Saif S."/>
            <person name="Shea T."/>
            <person name="Shenoy N."/>
            <person name="Sisk P."/>
            <person name="Stolte C."/>
            <person name="Sykes S."/>
            <person name="White J."/>
            <person name="Yandava C."/>
            <person name="Haas B."/>
            <person name="Nusbaum C."/>
            <person name="Birren B."/>
        </authorList>
    </citation>
    <scope>NUCLEOTIDE SEQUENCE [LARGE SCALE GENOMIC DNA]</scope>
    <source>
        <strain evidence="6">ATCC 50818</strain>
    </source>
</reference>
<proteinExistence type="inferred from homology"/>
<evidence type="ECO:0000256" key="3">
    <source>
        <dbReference type="ARBA" id="ARBA00022942"/>
    </source>
</evidence>
<evidence type="ECO:0000256" key="1">
    <source>
        <dbReference type="ARBA" id="ARBA00022574"/>
    </source>
</evidence>
<keyword evidence="7" id="KW-1185">Reference proteome</keyword>
<name>F2TVE0_SALR5</name>
<feature type="repeat" description="WD" evidence="5">
    <location>
        <begin position="134"/>
        <end position="166"/>
    </location>
</feature>
<keyword evidence="1 5" id="KW-0853">WD repeat</keyword>
<dbReference type="EMBL" id="GL832955">
    <property type="protein sequence ID" value="EGD72036.1"/>
    <property type="molecule type" value="Genomic_DNA"/>
</dbReference>
<dbReference type="PROSITE" id="PS50082">
    <property type="entry name" value="WD_REPEATS_2"/>
    <property type="match status" value="2"/>
</dbReference>
<dbReference type="InterPro" id="IPR051179">
    <property type="entry name" value="WD_repeat_multifunction"/>
</dbReference>
<dbReference type="Gene3D" id="2.130.10.10">
    <property type="entry name" value="YVTN repeat-like/Quinoprotein amine dehydrogenase"/>
    <property type="match status" value="2"/>
</dbReference>
<dbReference type="InterPro" id="IPR001680">
    <property type="entry name" value="WD40_rpt"/>
</dbReference>
<dbReference type="OMA" id="CNWNEAL"/>
<dbReference type="eggNOG" id="KOG0266">
    <property type="taxonomic scope" value="Eukaryota"/>
</dbReference>
<dbReference type="KEGG" id="sre:PTSG_00053"/>
<evidence type="ECO:0000256" key="5">
    <source>
        <dbReference type="PROSITE-ProRule" id="PRU00221"/>
    </source>
</evidence>